<keyword evidence="4" id="KW-0472">Membrane</keyword>
<evidence type="ECO:0000259" key="6">
    <source>
        <dbReference type="Pfam" id="PF14257"/>
    </source>
</evidence>
<keyword evidence="8" id="KW-1185">Reference proteome</keyword>
<feature type="domain" description="Putative zinc-finger" evidence="5">
    <location>
        <begin position="6"/>
        <end position="37"/>
    </location>
</feature>
<dbReference type="EMBL" id="CP071444">
    <property type="protein sequence ID" value="QSX08308.1"/>
    <property type="molecule type" value="Genomic_DNA"/>
</dbReference>
<reference evidence="7" key="1">
    <citation type="submission" date="2021-03" db="EMBL/GenBank/DDBJ databases">
        <title>Alkalibacter marinus sp. nov., isolated from tidal flat sediment.</title>
        <authorList>
            <person name="Namirimu T."/>
            <person name="Yang J.-A."/>
            <person name="Yang S.-H."/>
            <person name="Kim Y.-J."/>
            <person name="Kwon K.K."/>
        </authorList>
    </citation>
    <scope>NUCLEOTIDE SEQUENCE</scope>
    <source>
        <strain evidence="7">ES005</strain>
    </source>
</reference>
<dbReference type="Pfam" id="PF14257">
    <property type="entry name" value="DUF4349"/>
    <property type="match status" value="1"/>
</dbReference>
<dbReference type="Gene3D" id="1.10.10.1320">
    <property type="entry name" value="Anti-sigma factor, zinc-finger domain"/>
    <property type="match status" value="1"/>
</dbReference>
<dbReference type="Pfam" id="PF13490">
    <property type="entry name" value="zf-HC2"/>
    <property type="match status" value="1"/>
</dbReference>
<feature type="domain" description="DUF4349" evidence="6">
    <location>
        <begin position="163"/>
        <end position="378"/>
    </location>
</feature>
<feature type="region of interest" description="Disordered" evidence="3">
    <location>
        <begin position="120"/>
        <end position="155"/>
    </location>
</feature>
<dbReference type="InterPro" id="IPR025645">
    <property type="entry name" value="DUF4349"/>
</dbReference>
<evidence type="ECO:0000313" key="7">
    <source>
        <dbReference type="EMBL" id="QSX08308.1"/>
    </source>
</evidence>
<keyword evidence="4" id="KW-0812">Transmembrane</keyword>
<accession>A0A974XEF4</accession>
<sequence length="391" mass="43898">MDHEKYLEWISRDLDGDLDPKEKQELDDHLKTCEECRLYRDDLQKMTGTLSQTPRLTLGSSVKERTVKAMGPDKKKYFSNRRWLPYAAALLVVFVLIVPLMSRFLGGGFMGSNDSAADNGGYPQFGGDDSEQGMDGGDMAPGEGREDMDKEGAESLGDFDPTKIIYNGSISLHTEDLKKTMEDIIAYTNGLGGFIQQSSSDFSQRTEQDGSQSGYLVLRIQSSDFNDTMKALEDFGDVISSNVNTTNITQQYQDVKGELDSYLIQQDRLLAYLEEAETIEDMLTIEEQLARVRSEINYRSTMIKNWDTQVAYSTIQVHLYQRSVAVSKVTSPFSDFGARIRDTFVKSINYLLASVSNLIVILTGLLPFIVVLAAAGFLGKFLWKKRKNKSQ</sequence>
<feature type="compositionally biased region" description="Basic and acidic residues" evidence="3">
    <location>
        <begin position="143"/>
        <end position="153"/>
    </location>
</feature>
<name>A0A974XEF4_9FIRM</name>
<evidence type="ECO:0000256" key="3">
    <source>
        <dbReference type="SAM" id="MobiDB-lite"/>
    </source>
</evidence>
<proteinExistence type="inferred from homology"/>
<feature type="transmembrane region" description="Helical" evidence="4">
    <location>
        <begin position="83"/>
        <end position="105"/>
    </location>
</feature>
<feature type="transmembrane region" description="Helical" evidence="4">
    <location>
        <begin position="358"/>
        <end position="383"/>
    </location>
</feature>
<dbReference type="InterPro" id="IPR041916">
    <property type="entry name" value="Anti_sigma_zinc_sf"/>
</dbReference>
<dbReference type="Proteomes" id="UP000663499">
    <property type="component" value="Chromosome"/>
</dbReference>
<dbReference type="KEGG" id="alka:J0B03_11035"/>
<protein>
    <recommendedName>
        <fullName evidence="2">Anti-sigma-W factor RsiW</fullName>
    </recommendedName>
</protein>
<dbReference type="RefSeq" id="WP_207299650.1">
    <property type="nucleotide sequence ID" value="NZ_CP071444.1"/>
</dbReference>
<keyword evidence="4" id="KW-1133">Transmembrane helix</keyword>
<dbReference type="InterPro" id="IPR027383">
    <property type="entry name" value="Znf_put"/>
</dbReference>
<evidence type="ECO:0000313" key="8">
    <source>
        <dbReference type="Proteomes" id="UP000663499"/>
    </source>
</evidence>
<organism evidence="7 8">
    <name type="scientific">Alkalibacter rhizosphaerae</name>
    <dbReference type="NCBI Taxonomy" id="2815577"/>
    <lineage>
        <taxon>Bacteria</taxon>
        <taxon>Bacillati</taxon>
        <taxon>Bacillota</taxon>
        <taxon>Clostridia</taxon>
        <taxon>Eubacteriales</taxon>
        <taxon>Eubacteriaceae</taxon>
        <taxon>Alkalibacter</taxon>
    </lineage>
</organism>
<comment type="similarity">
    <text evidence="1">Belongs to the zinc-associated anti-sigma factor (ZAS) superfamily. Anti-sigma-W factor family.</text>
</comment>
<gene>
    <name evidence="7" type="ORF">J0B03_11035</name>
</gene>
<evidence type="ECO:0000256" key="4">
    <source>
        <dbReference type="SAM" id="Phobius"/>
    </source>
</evidence>
<evidence type="ECO:0000256" key="2">
    <source>
        <dbReference type="ARBA" id="ARBA00024438"/>
    </source>
</evidence>
<evidence type="ECO:0000259" key="5">
    <source>
        <dbReference type="Pfam" id="PF13490"/>
    </source>
</evidence>
<evidence type="ECO:0000256" key="1">
    <source>
        <dbReference type="ARBA" id="ARBA00024353"/>
    </source>
</evidence>
<dbReference type="AlphaFoldDB" id="A0A974XEF4"/>